<gene>
    <name evidence="1" type="primary">ZBED5</name>
    <name evidence="1" type="ORF">TNIN_417561</name>
</gene>
<reference evidence="1" key="1">
    <citation type="submission" date="2020-08" db="EMBL/GenBank/DDBJ databases">
        <title>Multicomponent nature underlies the extraordinary mechanical properties of spider dragline silk.</title>
        <authorList>
            <person name="Kono N."/>
            <person name="Nakamura H."/>
            <person name="Mori M."/>
            <person name="Yoshida Y."/>
            <person name="Ohtoshi R."/>
            <person name="Malay A.D."/>
            <person name="Moran D.A.P."/>
            <person name="Tomita M."/>
            <person name="Numata K."/>
            <person name="Arakawa K."/>
        </authorList>
    </citation>
    <scope>NUCLEOTIDE SEQUENCE</scope>
</reference>
<dbReference type="OrthoDB" id="6433742at2759"/>
<name>A0A8X6Y4B7_9ARAC</name>
<sequence>MTARVSGAVTWIKQFSKNCNSTHCILHRYALVSKRIWVTFKSVLNEMVKIIYFIKIKSLKPRIFKIMCEDIGNLHTTLLLHMEVRWLSRGKMLLRIFELRKELLAYFIGHKFELPDRLNKMAWPSTLAHLADIFWKIELIMLGSARKTS</sequence>
<proteinExistence type="predicted"/>
<evidence type="ECO:0000313" key="2">
    <source>
        <dbReference type="Proteomes" id="UP000886998"/>
    </source>
</evidence>
<comment type="caution">
    <text evidence="1">The sequence shown here is derived from an EMBL/GenBank/DDBJ whole genome shotgun (WGS) entry which is preliminary data.</text>
</comment>
<organism evidence="1 2">
    <name type="scientific">Trichonephila inaurata madagascariensis</name>
    <dbReference type="NCBI Taxonomy" id="2747483"/>
    <lineage>
        <taxon>Eukaryota</taxon>
        <taxon>Metazoa</taxon>
        <taxon>Ecdysozoa</taxon>
        <taxon>Arthropoda</taxon>
        <taxon>Chelicerata</taxon>
        <taxon>Arachnida</taxon>
        <taxon>Araneae</taxon>
        <taxon>Araneomorphae</taxon>
        <taxon>Entelegynae</taxon>
        <taxon>Araneoidea</taxon>
        <taxon>Nephilidae</taxon>
        <taxon>Trichonephila</taxon>
        <taxon>Trichonephila inaurata</taxon>
    </lineage>
</organism>
<protein>
    <submittedName>
        <fullName evidence="1">Zinc finger BED domain-containing protein 5</fullName>
    </submittedName>
</protein>
<dbReference type="Proteomes" id="UP000886998">
    <property type="component" value="Unassembled WGS sequence"/>
</dbReference>
<keyword evidence="2" id="KW-1185">Reference proteome</keyword>
<dbReference type="PANTHER" id="PTHR45913:SF19">
    <property type="entry name" value="LOW QUALITY PROTEIN: ZINC FINGER BED DOMAIN-CONTAINING PROTEIN 5-LIKE"/>
    <property type="match status" value="1"/>
</dbReference>
<dbReference type="AlphaFoldDB" id="A0A8X6Y4B7"/>
<accession>A0A8X6Y4B7</accession>
<evidence type="ECO:0000313" key="1">
    <source>
        <dbReference type="EMBL" id="GFY64140.1"/>
    </source>
</evidence>
<dbReference type="EMBL" id="BMAV01015099">
    <property type="protein sequence ID" value="GFY64140.1"/>
    <property type="molecule type" value="Genomic_DNA"/>
</dbReference>
<dbReference type="PANTHER" id="PTHR45913">
    <property type="entry name" value="EPM2A-INTERACTING PROTEIN 1"/>
    <property type="match status" value="1"/>
</dbReference>